<evidence type="ECO:0000256" key="3">
    <source>
        <dbReference type="ARBA" id="ARBA00022676"/>
    </source>
</evidence>
<dbReference type="Pfam" id="PF00201">
    <property type="entry name" value="UDPGT"/>
    <property type="match status" value="1"/>
</dbReference>
<evidence type="ECO:0000256" key="6">
    <source>
        <dbReference type="SAM" id="Phobius"/>
    </source>
</evidence>
<dbReference type="InterPro" id="IPR002213">
    <property type="entry name" value="UDP_glucos_trans"/>
</dbReference>
<dbReference type="FunFam" id="3.40.50.2000:FF:000021">
    <property type="entry name" value="UDP-glucuronosyltransferase"/>
    <property type="match status" value="1"/>
</dbReference>
<dbReference type="GO" id="GO:0015020">
    <property type="term" value="F:glucuronosyltransferase activity"/>
    <property type="evidence" value="ECO:0007669"/>
    <property type="project" value="UniProtKB-EC"/>
</dbReference>
<gene>
    <name evidence="7" type="ORF">BOKJ2_LOCUS10807</name>
</gene>
<keyword evidence="4" id="KW-0808">Transferase</keyword>
<dbReference type="PANTHER" id="PTHR48043:SF143">
    <property type="entry name" value="UDP-GLUCURONOSYLTRANSFERASE"/>
    <property type="match status" value="1"/>
</dbReference>
<keyword evidence="3" id="KW-0328">Glycosyltransferase</keyword>
<evidence type="ECO:0000313" key="7">
    <source>
        <dbReference type="EMBL" id="CAD5224037.1"/>
    </source>
</evidence>
<proteinExistence type="inferred from homology"/>
<dbReference type="OrthoDB" id="5835829at2759"/>
<reference evidence="7" key="1">
    <citation type="submission" date="2020-09" db="EMBL/GenBank/DDBJ databases">
        <authorList>
            <person name="Kikuchi T."/>
        </authorList>
    </citation>
    <scope>NUCLEOTIDE SEQUENCE</scope>
    <source>
        <strain evidence="7">SH1</strain>
    </source>
</reference>
<dbReference type="AlphaFoldDB" id="A0A811L7E0"/>
<keyword evidence="6" id="KW-0472">Membrane</keyword>
<dbReference type="SUPFAM" id="SSF53756">
    <property type="entry name" value="UDP-Glycosyltransferase/glycogen phosphorylase"/>
    <property type="match status" value="1"/>
</dbReference>
<comment type="caution">
    <text evidence="7">The sequence shown here is derived from an EMBL/GenBank/DDBJ whole genome shotgun (WGS) entry which is preliminary data.</text>
</comment>
<accession>A0A811L7E0</accession>
<dbReference type="EMBL" id="CAJFCW020000005">
    <property type="protein sequence ID" value="CAG9119460.1"/>
    <property type="molecule type" value="Genomic_DNA"/>
</dbReference>
<dbReference type="InterPro" id="IPR050271">
    <property type="entry name" value="UDP-glycosyltransferase"/>
</dbReference>
<dbReference type="EC" id="2.4.1.17" evidence="2"/>
<feature type="transmembrane region" description="Helical" evidence="6">
    <location>
        <begin position="461"/>
        <end position="487"/>
    </location>
</feature>
<sequence>MIQNGRIADTLHLGGHNATLLEVDYTIPPGSVKSVRHANYWPVSIDLPDRVREIIYHGDLLSFGIYNEYRSFKEFFKLNERYCFALLRNQELVDQIKAQNFDAIVYEQYDFCPMVIAHLLKIEVRIWTASCPMIAHQVAILGVPFEASYVPASMNNPTGDKMSFTDRFWNIVRLWTMCSVHIWSWDEFDVTLKRMYGDDFPKIVDIAKTADVTFINTDELIDFPRPLPPNVVHVGGLGVEAGHQELEAPFSDIMTKGDKGVVLFSLGSVVDTRYLPDGYLKNAFDTVAKFKEYYFIVKLSKNDQRNADYAAKYDNVYVNDWIPQAGVLAHPRLKLFVSHGGYNSIIEAATFSVPMMLIGIVFDQPRNARLVERNGWGLSLDKTFLKHGPEEFEQKLVEMLTNDKYKKNAERINRLMRTKPQTGEQKFLSYIKFLEENDGHLPELKSIASDLSTVEYHNLDILAVAIALVVLVLLIVFTGLLSVLKLLKSCFTSKSKQE</sequence>
<evidence type="ECO:0000313" key="8">
    <source>
        <dbReference type="Proteomes" id="UP000614601"/>
    </source>
</evidence>
<dbReference type="Proteomes" id="UP000614601">
    <property type="component" value="Unassembled WGS sequence"/>
</dbReference>
<evidence type="ECO:0000256" key="1">
    <source>
        <dbReference type="ARBA" id="ARBA00009995"/>
    </source>
</evidence>
<dbReference type="Gene3D" id="3.40.50.2000">
    <property type="entry name" value="Glycogen Phosphorylase B"/>
    <property type="match status" value="1"/>
</dbReference>
<dbReference type="Proteomes" id="UP000783686">
    <property type="component" value="Unassembled WGS sequence"/>
</dbReference>
<name>A0A811L7E0_9BILA</name>
<keyword evidence="6" id="KW-0812">Transmembrane</keyword>
<protein>
    <recommendedName>
        <fullName evidence="2">glucuronosyltransferase</fullName>
        <ecNumber evidence="2">2.4.1.17</ecNumber>
    </recommendedName>
</protein>
<evidence type="ECO:0000256" key="2">
    <source>
        <dbReference type="ARBA" id="ARBA00012544"/>
    </source>
</evidence>
<organism evidence="7 8">
    <name type="scientific">Bursaphelenchus okinawaensis</name>
    <dbReference type="NCBI Taxonomy" id="465554"/>
    <lineage>
        <taxon>Eukaryota</taxon>
        <taxon>Metazoa</taxon>
        <taxon>Ecdysozoa</taxon>
        <taxon>Nematoda</taxon>
        <taxon>Chromadorea</taxon>
        <taxon>Rhabditida</taxon>
        <taxon>Tylenchina</taxon>
        <taxon>Tylenchomorpha</taxon>
        <taxon>Aphelenchoidea</taxon>
        <taxon>Aphelenchoididae</taxon>
        <taxon>Bursaphelenchus</taxon>
    </lineage>
</organism>
<dbReference type="CDD" id="cd03784">
    <property type="entry name" value="GT1_Gtf-like"/>
    <property type="match status" value="1"/>
</dbReference>
<evidence type="ECO:0000256" key="4">
    <source>
        <dbReference type="ARBA" id="ARBA00022679"/>
    </source>
</evidence>
<keyword evidence="8" id="KW-1185">Reference proteome</keyword>
<dbReference type="PANTHER" id="PTHR48043">
    <property type="entry name" value="EG:EG0003.4 PROTEIN-RELATED"/>
    <property type="match status" value="1"/>
</dbReference>
<evidence type="ECO:0000256" key="5">
    <source>
        <dbReference type="ARBA" id="ARBA00047475"/>
    </source>
</evidence>
<dbReference type="EMBL" id="CAJFDH010000005">
    <property type="protein sequence ID" value="CAD5224037.1"/>
    <property type="molecule type" value="Genomic_DNA"/>
</dbReference>
<comment type="similarity">
    <text evidence="1">Belongs to the UDP-glycosyltransferase family.</text>
</comment>
<comment type="catalytic activity">
    <reaction evidence="5">
        <text>glucuronate acceptor + UDP-alpha-D-glucuronate = acceptor beta-D-glucuronoside + UDP + H(+)</text>
        <dbReference type="Rhea" id="RHEA:21032"/>
        <dbReference type="ChEBI" id="CHEBI:15378"/>
        <dbReference type="ChEBI" id="CHEBI:58052"/>
        <dbReference type="ChEBI" id="CHEBI:58223"/>
        <dbReference type="ChEBI" id="CHEBI:132367"/>
        <dbReference type="ChEBI" id="CHEBI:132368"/>
        <dbReference type="EC" id="2.4.1.17"/>
    </reaction>
</comment>
<keyword evidence="6" id="KW-1133">Transmembrane helix</keyword>